<evidence type="ECO:0000313" key="1">
    <source>
        <dbReference type="EMBL" id="MCP9291959.1"/>
    </source>
</evidence>
<proteinExistence type="predicted"/>
<name>A0A9X2RHM8_9BACT</name>
<protein>
    <submittedName>
        <fullName evidence="1">Uncharacterized protein</fullName>
    </submittedName>
</protein>
<dbReference type="Proteomes" id="UP001139125">
    <property type="component" value="Unassembled WGS sequence"/>
</dbReference>
<dbReference type="EMBL" id="JANDBC010000002">
    <property type="protein sequence ID" value="MCP9291959.1"/>
    <property type="molecule type" value="Genomic_DNA"/>
</dbReference>
<dbReference type="PROSITE" id="PS51257">
    <property type="entry name" value="PROKAR_LIPOPROTEIN"/>
    <property type="match status" value="1"/>
</dbReference>
<keyword evidence="2" id="KW-1185">Reference proteome</keyword>
<dbReference type="AlphaFoldDB" id="A0A9X2RHM8"/>
<reference evidence="1" key="1">
    <citation type="submission" date="2022-06" db="EMBL/GenBank/DDBJ databases">
        <title>Gracilimonas sp. CAU 1638 isolated from sea sediment.</title>
        <authorList>
            <person name="Kim W."/>
        </authorList>
    </citation>
    <scope>NUCLEOTIDE SEQUENCE</scope>
    <source>
        <strain evidence="1">CAU 1638</strain>
    </source>
</reference>
<organism evidence="1 2">
    <name type="scientific">Gracilimonas sediminicola</name>
    <dbReference type="NCBI Taxonomy" id="2952158"/>
    <lineage>
        <taxon>Bacteria</taxon>
        <taxon>Pseudomonadati</taxon>
        <taxon>Balneolota</taxon>
        <taxon>Balneolia</taxon>
        <taxon>Balneolales</taxon>
        <taxon>Balneolaceae</taxon>
        <taxon>Gracilimonas</taxon>
    </lineage>
</organism>
<dbReference type="RefSeq" id="WP_255134833.1">
    <property type="nucleotide sequence ID" value="NZ_JANDBC010000002.1"/>
</dbReference>
<sequence length="163" mass="18146">MNNKINLLITTCLFGLLFTGCKTWHTLEYETSNQPIQMGSHLSTVPLDTLGVISGYYRFHSEDAVYSEAENIAVTLGGDEYVEENITTTIYRSLDDNPYHFIADGVFQVEVEQGMTFWGFLRTVIAGAITGGESTGGEFSTQTIRHSGVVYKITPNTNRDENE</sequence>
<comment type="caution">
    <text evidence="1">The sequence shown here is derived from an EMBL/GenBank/DDBJ whole genome shotgun (WGS) entry which is preliminary data.</text>
</comment>
<evidence type="ECO:0000313" key="2">
    <source>
        <dbReference type="Proteomes" id="UP001139125"/>
    </source>
</evidence>
<gene>
    <name evidence="1" type="ORF">NM125_10265</name>
</gene>
<accession>A0A9X2RHM8</accession>